<protein>
    <submittedName>
        <fullName evidence="1">Uncharacterized protein</fullName>
    </submittedName>
</protein>
<dbReference type="Proteomes" id="UP000053989">
    <property type="component" value="Unassembled WGS sequence"/>
</dbReference>
<dbReference type="HOGENOM" id="CLU_193396_0_0_1"/>
<dbReference type="EMBL" id="KN822105">
    <property type="protein sequence ID" value="KIM57126.1"/>
    <property type="molecule type" value="Genomic_DNA"/>
</dbReference>
<evidence type="ECO:0000313" key="1">
    <source>
        <dbReference type="EMBL" id="KIM57126.1"/>
    </source>
</evidence>
<dbReference type="InParanoid" id="A0A0C3DM71"/>
<keyword evidence="2" id="KW-1185">Reference proteome</keyword>
<reference evidence="1 2" key="1">
    <citation type="submission" date="2014-04" db="EMBL/GenBank/DDBJ databases">
        <authorList>
            <consortium name="DOE Joint Genome Institute"/>
            <person name="Kuo A."/>
            <person name="Kohler A."/>
            <person name="Nagy L.G."/>
            <person name="Floudas D."/>
            <person name="Copeland A."/>
            <person name="Barry K.W."/>
            <person name="Cichocki N."/>
            <person name="Veneault-Fourrey C."/>
            <person name="LaButti K."/>
            <person name="Lindquist E.A."/>
            <person name="Lipzen A."/>
            <person name="Lundell T."/>
            <person name="Morin E."/>
            <person name="Murat C."/>
            <person name="Sun H."/>
            <person name="Tunlid A."/>
            <person name="Henrissat B."/>
            <person name="Grigoriev I.V."/>
            <person name="Hibbett D.S."/>
            <person name="Martin F."/>
            <person name="Nordberg H.P."/>
            <person name="Cantor M.N."/>
            <person name="Hua S.X."/>
        </authorList>
    </citation>
    <scope>NUCLEOTIDE SEQUENCE [LARGE SCALE GENOMIC DNA]</scope>
    <source>
        <strain evidence="1 2">Foug A</strain>
    </source>
</reference>
<evidence type="ECO:0000313" key="2">
    <source>
        <dbReference type="Proteomes" id="UP000053989"/>
    </source>
</evidence>
<name>A0A0C3DM71_9AGAM</name>
<organism evidence="1 2">
    <name type="scientific">Scleroderma citrinum Foug A</name>
    <dbReference type="NCBI Taxonomy" id="1036808"/>
    <lineage>
        <taxon>Eukaryota</taxon>
        <taxon>Fungi</taxon>
        <taxon>Dikarya</taxon>
        <taxon>Basidiomycota</taxon>
        <taxon>Agaricomycotina</taxon>
        <taxon>Agaricomycetes</taxon>
        <taxon>Agaricomycetidae</taxon>
        <taxon>Boletales</taxon>
        <taxon>Sclerodermatineae</taxon>
        <taxon>Sclerodermataceae</taxon>
        <taxon>Scleroderma</taxon>
    </lineage>
</organism>
<proteinExistence type="predicted"/>
<dbReference type="STRING" id="1036808.A0A0C3DM71"/>
<accession>A0A0C3DM71</accession>
<sequence length="88" mass="10086">SLASKPFSVITEYVPVCLVIDDLNTLREMERENDLPVNTICSIRWIKPLERRVPNQRTAHMIIDFFRLAEANLAIKNGLLMLGKRCSS</sequence>
<feature type="non-terminal residue" evidence="1">
    <location>
        <position position="1"/>
    </location>
</feature>
<reference evidence="2" key="2">
    <citation type="submission" date="2015-01" db="EMBL/GenBank/DDBJ databases">
        <title>Evolutionary Origins and Diversification of the Mycorrhizal Mutualists.</title>
        <authorList>
            <consortium name="DOE Joint Genome Institute"/>
            <consortium name="Mycorrhizal Genomics Consortium"/>
            <person name="Kohler A."/>
            <person name="Kuo A."/>
            <person name="Nagy L.G."/>
            <person name="Floudas D."/>
            <person name="Copeland A."/>
            <person name="Barry K.W."/>
            <person name="Cichocki N."/>
            <person name="Veneault-Fourrey C."/>
            <person name="LaButti K."/>
            <person name="Lindquist E.A."/>
            <person name="Lipzen A."/>
            <person name="Lundell T."/>
            <person name="Morin E."/>
            <person name="Murat C."/>
            <person name="Riley R."/>
            <person name="Ohm R."/>
            <person name="Sun H."/>
            <person name="Tunlid A."/>
            <person name="Henrissat B."/>
            <person name="Grigoriev I.V."/>
            <person name="Hibbett D.S."/>
            <person name="Martin F."/>
        </authorList>
    </citation>
    <scope>NUCLEOTIDE SEQUENCE [LARGE SCALE GENOMIC DNA]</scope>
    <source>
        <strain evidence="2">Foug A</strain>
    </source>
</reference>
<dbReference type="OrthoDB" id="2800503at2759"/>
<dbReference type="AlphaFoldDB" id="A0A0C3DM71"/>
<gene>
    <name evidence="1" type="ORF">SCLCIDRAFT_131112</name>
</gene>